<dbReference type="InterPro" id="IPR001849">
    <property type="entry name" value="PH_domain"/>
</dbReference>
<feature type="domain" description="DH" evidence="10">
    <location>
        <begin position="866"/>
        <end position="1050"/>
    </location>
</feature>
<dbReference type="InterPro" id="IPR000219">
    <property type="entry name" value="DH_dom"/>
</dbReference>
<dbReference type="SUPFAM" id="SSF48065">
    <property type="entry name" value="DBL homology domain (DH-domain)"/>
    <property type="match status" value="1"/>
</dbReference>
<keyword evidence="3" id="KW-0963">Cytoplasm</keyword>
<dbReference type="PROSITE" id="PS50871">
    <property type="entry name" value="C1Q"/>
    <property type="match status" value="1"/>
</dbReference>
<feature type="region of interest" description="Disordered" evidence="8">
    <location>
        <begin position="216"/>
        <end position="248"/>
    </location>
</feature>
<evidence type="ECO:0000259" key="10">
    <source>
        <dbReference type="PROSITE" id="PS50010"/>
    </source>
</evidence>
<dbReference type="CDD" id="cd00160">
    <property type="entry name" value="RhoGEF"/>
    <property type="match status" value="1"/>
</dbReference>
<dbReference type="CDD" id="cd01224">
    <property type="entry name" value="PH_Collybistin_ASEF"/>
    <property type="match status" value="1"/>
</dbReference>
<evidence type="ECO:0000256" key="6">
    <source>
        <dbReference type="ARBA" id="ARBA00022729"/>
    </source>
</evidence>
<evidence type="ECO:0000259" key="9">
    <source>
        <dbReference type="PROSITE" id="PS50003"/>
    </source>
</evidence>
<feature type="compositionally biased region" description="Low complexity" evidence="8">
    <location>
        <begin position="108"/>
        <end position="119"/>
    </location>
</feature>
<feature type="compositionally biased region" description="Basic and acidic residues" evidence="8">
    <location>
        <begin position="332"/>
        <end position="341"/>
    </location>
</feature>
<evidence type="ECO:0000256" key="8">
    <source>
        <dbReference type="SAM" id="MobiDB-lite"/>
    </source>
</evidence>
<dbReference type="Gene3D" id="2.60.120.40">
    <property type="match status" value="1"/>
</dbReference>
<feature type="domain" description="PH" evidence="9">
    <location>
        <begin position="1081"/>
        <end position="1187"/>
    </location>
</feature>
<dbReference type="OrthoDB" id="660555at2759"/>
<feature type="compositionally biased region" description="Polar residues" evidence="8">
    <location>
        <begin position="399"/>
        <end position="413"/>
    </location>
</feature>
<proteinExistence type="predicted"/>
<dbReference type="Pfam" id="PF22697">
    <property type="entry name" value="SOS1_NGEF_PH"/>
    <property type="match status" value="1"/>
</dbReference>
<evidence type="ECO:0000313" key="12">
    <source>
        <dbReference type="EMBL" id="ETE71527.1"/>
    </source>
</evidence>
<dbReference type="PROSITE" id="PS50010">
    <property type="entry name" value="DH_2"/>
    <property type="match status" value="1"/>
</dbReference>
<dbReference type="SMART" id="SM00325">
    <property type="entry name" value="RhoGEF"/>
    <property type="match status" value="1"/>
</dbReference>
<dbReference type="InterPro" id="IPR055251">
    <property type="entry name" value="SOS1_NGEF_PH"/>
</dbReference>
<organism evidence="12 13">
    <name type="scientific">Ophiophagus hannah</name>
    <name type="common">King cobra</name>
    <name type="synonym">Naja hannah</name>
    <dbReference type="NCBI Taxonomy" id="8665"/>
    <lineage>
        <taxon>Eukaryota</taxon>
        <taxon>Metazoa</taxon>
        <taxon>Chordata</taxon>
        <taxon>Craniata</taxon>
        <taxon>Vertebrata</taxon>
        <taxon>Euteleostomi</taxon>
        <taxon>Lepidosauria</taxon>
        <taxon>Squamata</taxon>
        <taxon>Bifurcata</taxon>
        <taxon>Unidentata</taxon>
        <taxon>Episquamata</taxon>
        <taxon>Toxicofera</taxon>
        <taxon>Serpentes</taxon>
        <taxon>Colubroidea</taxon>
        <taxon>Elapidae</taxon>
        <taxon>Elapinae</taxon>
        <taxon>Ophiophagus</taxon>
    </lineage>
</organism>
<feature type="compositionally biased region" description="Basic and acidic residues" evidence="8">
    <location>
        <begin position="352"/>
        <end position="362"/>
    </location>
</feature>
<dbReference type="PANTHER" id="PTHR47544">
    <property type="entry name" value="RHO GUANINE NUCLEOTIDE EXCHANGE FACTOR 4"/>
    <property type="match status" value="1"/>
</dbReference>
<dbReference type="GO" id="GO:0005581">
    <property type="term" value="C:collagen trimer"/>
    <property type="evidence" value="ECO:0007669"/>
    <property type="project" value="UniProtKB-KW"/>
</dbReference>
<dbReference type="EMBL" id="AZIM01000346">
    <property type="protein sequence ID" value="ETE71527.1"/>
    <property type="molecule type" value="Genomic_DNA"/>
</dbReference>
<keyword evidence="6" id="KW-0732">Signal</keyword>
<dbReference type="FunFam" id="1.20.900.10:FF:000002">
    <property type="entry name" value="Rho guanine nucleotide exchange factor 9"/>
    <property type="match status" value="1"/>
</dbReference>
<feature type="region of interest" description="Disordered" evidence="8">
    <location>
        <begin position="108"/>
        <end position="145"/>
    </location>
</feature>
<evidence type="ECO:0000256" key="7">
    <source>
        <dbReference type="ARBA" id="ARBA00023119"/>
    </source>
</evidence>
<dbReference type="InterPro" id="IPR035899">
    <property type="entry name" value="DBL_dom_sf"/>
</dbReference>
<feature type="region of interest" description="Disordered" evidence="8">
    <location>
        <begin position="1337"/>
        <end position="1432"/>
    </location>
</feature>
<feature type="non-terminal residue" evidence="12">
    <location>
        <position position="1"/>
    </location>
</feature>
<reference evidence="12 13" key="1">
    <citation type="journal article" date="2013" name="Proc. Natl. Acad. Sci. U.S.A.">
        <title>The king cobra genome reveals dynamic gene evolution and adaptation in the snake venom system.</title>
        <authorList>
            <person name="Vonk F.J."/>
            <person name="Casewell N.R."/>
            <person name="Henkel C.V."/>
            <person name="Heimberg A.M."/>
            <person name="Jansen H.J."/>
            <person name="McCleary R.J."/>
            <person name="Kerkkamp H.M."/>
            <person name="Vos R.A."/>
            <person name="Guerreiro I."/>
            <person name="Calvete J.J."/>
            <person name="Wuster W."/>
            <person name="Woods A.E."/>
            <person name="Logan J.M."/>
            <person name="Harrison R.A."/>
            <person name="Castoe T.A."/>
            <person name="de Koning A.P."/>
            <person name="Pollock D.D."/>
            <person name="Yandell M."/>
            <person name="Calderon D."/>
            <person name="Renjifo C."/>
            <person name="Currier R.B."/>
            <person name="Salgado D."/>
            <person name="Pla D."/>
            <person name="Sanz L."/>
            <person name="Hyder A.S."/>
            <person name="Ribeiro J.M."/>
            <person name="Arntzen J.W."/>
            <person name="van den Thillart G.E."/>
            <person name="Boetzer M."/>
            <person name="Pirovano W."/>
            <person name="Dirks R.P."/>
            <person name="Spaink H.P."/>
            <person name="Duboule D."/>
            <person name="McGlinn E."/>
            <person name="Kini R.M."/>
            <person name="Richardson M.K."/>
        </authorList>
    </citation>
    <scope>NUCLEOTIDE SEQUENCE</scope>
    <source>
        <tissue evidence="12">Blood</tissue>
    </source>
</reference>
<feature type="region of interest" description="Disordered" evidence="8">
    <location>
        <begin position="629"/>
        <end position="700"/>
    </location>
</feature>
<dbReference type="PANTHER" id="PTHR47544:SF5">
    <property type="entry name" value="SPERMATOGENESIS-ASSOCIATED 13"/>
    <property type="match status" value="1"/>
</dbReference>
<dbReference type="GO" id="GO:0005576">
    <property type="term" value="C:extracellular region"/>
    <property type="evidence" value="ECO:0007669"/>
    <property type="project" value="UniProtKB-SubCell"/>
</dbReference>
<keyword evidence="4" id="KW-0964">Secreted</keyword>
<feature type="compositionally biased region" description="Gly residues" evidence="8">
    <location>
        <begin position="1458"/>
        <end position="1467"/>
    </location>
</feature>
<dbReference type="SUPFAM" id="SSF49842">
    <property type="entry name" value="TNF-like"/>
    <property type="match status" value="1"/>
</dbReference>
<gene>
    <name evidence="12" type="primary">SPATA13</name>
    <name evidence="12" type="ORF">L345_02626</name>
</gene>
<evidence type="ECO:0000256" key="2">
    <source>
        <dbReference type="ARBA" id="ARBA00004613"/>
    </source>
</evidence>
<dbReference type="Pfam" id="PF00621">
    <property type="entry name" value="RhoGEF"/>
    <property type="match status" value="1"/>
</dbReference>
<evidence type="ECO:0000259" key="11">
    <source>
        <dbReference type="PROSITE" id="PS50871"/>
    </source>
</evidence>
<feature type="region of interest" description="Disordered" evidence="8">
    <location>
        <begin position="328"/>
        <end position="369"/>
    </location>
</feature>
<dbReference type="PROSITE" id="PS50003">
    <property type="entry name" value="PH_DOMAIN"/>
    <property type="match status" value="1"/>
</dbReference>
<evidence type="ECO:0000256" key="4">
    <source>
        <dbReference type="ARBA" id="ARBA00022525"/>
    </source>
</evidence>
<dbReference type="Pfam" id="PF00386">
    <property type="entry name" value="C1q"/>
    <property type="match status" value="1"/>
</dbReference>
<dbReference type="SMART" id="SM00233">
    <property type="entry name" value="PH"/>
    <property type="match status" value="1"/>
</dbReference>
<comment type="subcellular location">
    <subcellularLocation>
        <location evidence="1">Cytoplasm</location>
    </subcellularLocation>
    <subcellularLocation>
        <location evidence="2">Secreted</location>
    </subcellularLocation>
</comment>
<feature type="region of interest" description="Disordered" evidence="8">
    <location>
        <begin position="1446"/>
        <end position="1488"/>
    </location>
</feature>
<dbReference type="InterPro" id="IPR008160">
    <property type="entry name" value="Collagen"/>
</dbReference>
<dbReference type="GO" id="GO:0005085">
    <property type="term" value="F:guanyl-nucleotide exchange factor activity"/>
    <property type="evidence" value="ECO:0007669"/>
    <property type="project" value="UniProtKB-KW"/>
</dbReference>
<protein>
    <submittedName>
        <fullName evidence="12">Spermatogenesis-associated protein 13</fullName>
    </submittedName>
</protein>
<evidence type="ECO:0000256" key="3">
    <source>
        <dbReference type="ARBA" id="ARBA00022490"/>
    </source>
</evidence>
<feature type="compositionally biased region" description="Basic and acidic residues" evidence="8">
    <location>
        <begin position="1357"/>
        <end position="1390"/>
    </location>
</feature>
<evidence type="ECO:0000256" key="5">
    <source>
        <dbReference type="ARBA" id="ARBA00022658"/>
    </source>
</evidence>
<dbReference type="PRINTS" id="PR00007">
    <property type="entry name" value="COMPLEMNTC1Q"/>
</dbReference>
<keyword evidence="5" id="KW-0344">Guanine-nucleotide releasing factor</keyword>
<dbReference type="SUPFAM" id="SSF50729">
    <property type="entry name" value="PH domain-like"/>
    <property type="match status" value="1"/>
</dbReference>
<keyword evidence="7" id="KW-0176">Collagen</keyword>
<dbReference type="Proteomes" id="UP000018936">
    <property type="component" value="Unassembled WGS sequence"/>
</dbReference>
<dbReference type="FunFam" id="2.60.120.40:FF:000001">
    <property type="entry name" value="Complement C1q B chain"/>
    <property type="match status" value="1"/>
</dbReference>
<dbReference type="SMART" id="SM00110">
    <property type="entry name" value="C1Q"/>
    <property type="match status" value="1"/>
</dbReference>
<evidence type="ECO:0000256" key="1">
    <source>
        <dbReference type="ARBA" id="ARBA00004496"/>
    </source>
</evidence>
<feature type="region of interest" description="Disordered" evidence="8">
    <location>
        <begin position="392"/>
        <end position="448"/>
    </location>
</feature>
<dbReference type="GO" id="GO:0005737">
    <property type="term" value="C:cytoplasm"/>
    <property type="evidence" value="ECO:0007669"/>
    <property type="project" value="UniProtKB-SubCell"/>
</dbReference>
<dbReference type="Gene3D" id="2.30.29.30">
    <property type="entry name" value="Pleckstrin-homology domain (PH domain)/Phosphotyrosine-binding domain (PTB)"/>
    <property type="match status" value="1"/>
</dbReference>
<dbReference type="InterPro" id="IPR008983">
    <property type="entry name" value="Tumour_necrosis_fac-like_dom"/>
</dbReference>
<accession>V8PCC0</accession>
<feature type="compositionally biased region" description="Low complexity" evidence="8">
    <location>
        <begin position="1391"/>
        <end position="1403"/>
    </location>
</feature>
<dbReference type="InterPro" id="IPR001073">
    <property type="entry name" value="C1q_dom"/>
</dbReference>
<dbReference type="Gene3D" id="1.20.900.10">
    <property type="entry name" value="Dbl homology (DH) domain"/>
    <property type="match status" value="1"/>
</dbReference>
<name>V8PCC0_OPHHA</name>
<sequence length="1635" mass="183152">ESLSSYEWRKILNADFVFLVQAVQTTGEPNSLKICMKKELEKCTVEQRLQHGEDEDQAVMSHDSSSCTKTENMTSWQNGLGNATSVICIVMDNKESGTNTTSLCHNGGINTNNKNGNNNQDDKTSPSKIMHFFPTPRKRSSSNVERPRSVIVMGNSSTWNALSSLRKMGSFKKLKSSVLQGIPAKEDPDNLKDSLSENKTRKYIPNNTTVRHQTNRYSYSGPLHDSTTDNTVVSDNSDGEEDSFLRNTHRSRSIRRAYATGRINLLDGDKTQDPQSNTKMVSPVMQESQICEIVGKDPECPKVLYRRSKSSDNLNFLKKSSFKRKSTSNLTDLKDVNEKHLPPRTMSMSSTDSDKTNRNSERKSKRWKSPIRAKDFDRVLKFVSNVTDGALKKDCPRTDISSPGEQNQKTRLNSRLHEDYSRRVSSSTENERRKCLSSRHHPASAPSRYTIQCPEDYSAGSPSALNVDATGHRMSSCDLSDLVCSPPPLQNPESIPDEVFHEDFDGSKNSSPFIYSTEPPHHPARPTVPKPQSLNAESIKCNMDVHCPDRYSTLSLSSVESEGRGEGPSAKLGKSPVCFQDSVQAVYYDDTNEDSGISSHSQLSLNLAMSADEKKEEVVTDDHWKKFPFQDEERTDAQKVPTRRWGSGKRSRPRPLSDYGQLAIRSSSIPEDSVAMDSQEMDSLENDSETKPPPVKSGTCAVINPKAHRRRPISIIGAISYYENNQTEEITALLAQPVARPPVPAHQVPPYKAVSARFRPFTFSQSTPIGLDKVGCKRQMRASNGVADGSVESPALVDDNGSEEDYSYEEFCHANPRYLQPGGEQLAVSELRVNQEEPAEYCSGLQDEEPNPEKHRQKIAENKDQMRTNVIQEIMNTERIYIKHLKDICEGYIRQCRKHTGMFTPAQLSTIFGNIEDIYKFQRKFLKDLEKLYNKEEPHLSEIGSCFLQHQEGFAIYSEYCNNHPGACLELSNLMKQSKYRHFFEACRLLQQMIDIAIDGFLLTPVQKICKYPLQLAELLKYTTQDHSDYNNIKAAYEAMKNVACLINERKRRLESIDKIARWQVSIVNWEGQDILGKSSELIHSGELTKISKQGKSQQRTFFLFDHQLVFCKKDLLRRDMLYYKGRMDMDEMEVVDVEDGKDKDFNISVKNAFKIVNNATEEVHLFCGKKPGDKKKWLEACANERRRVQEDKEMGKYYLWLTEITKLEIWSIFPLHRLSHCIEICIIYPSNAGMEISENQKKQAMQNARKSRHGKMKGVSYNRCPVPPLHQSLHPIHQRHITVPTSIPQQQISTEYQMCLLVTLNENYDPGTTEMNLWIILLAVAVSTEEMPRQNSCVDRYPGIPGNPGHNGIPGRDGRDGTKGEKGDTGADGRVEEKGNKGDKGERGWPGKFGPKGIPGPVGDKGQQGELGPQGRKGIKGDLGPIGPKGQKGEIGIQGEIGLRGPIGPKGHVGPKGEIGGPGPKGSKGNQGERGWKGAQGEKGNLGSTPVIARSAFSVGLTAKFPPLNVPIKFDKVLYNSFDHYSTETGVFTCQIPGVYYFTYHITVFSRNMRVALVKNEHRMLHTADMYQGAEDQASGGIVLELQKGDRIWLQSYGGETFNGLFADPDDDTVFSGFLLFSTSEAPASVASSI</sequence>
<feature type="compositionally biased region" description="Low complexity" evidence="8">
    <location>
        <begin position="1343"/>
        <end position="1355"/>
    </location>
</feature>
<comment type="caution">
    <text evidence="12">The sequence shown here is derived from an EMBL/GenBank/DDBJ whole genome shotgun (WGS) entry which is preliminary data.</text>
</comment>
<feature type="domain" description="C1q" evidence="11">
    <location>
        <begin position="1491"/>
        <end position="1627"/>
    </location>
</feature>
<dbReference type="InterPro" id="IPR011993">
    <property type="entry name" value="PH-like_dom_sf"/>
</dbReference>
<dbReference type="Pfam" id="PF01391">
    <property type="entry name" value="Collagen"/>
    <property type="match status" value="1"/>
</dbReference>
<keyword evidence="13" id="KW-1185">Reference proteome</keyword>
<evidence type="ECO:0000313" key="13">
    <source>
        <dbReference type="Proteomes" id="UP000018936"/>
    </source>
</evidence>